<reference evidence="8 9" key="1">
    <citation type="submission" date="2019-12" db="EMBL/GenBank/DDBJ databases">
        <title>Nocardia macrotermitis sp. nov. and Nocardia aurantia sp. nov., isolated from the gut of the fungus growing-termite Macrotermes natalensis.</title>
        <authorList>
            <person name="Christine B."/>
            <person name="Rene B."/>
        </authorList>
    </citation>
    <scope>NUCLEOTIDE SEQUENCE [LARGE SCALE GENOMIC DNA]</scope>
    <source>
        <strain evidence="8 9">DSM 102126</strain>
    </source>
</reference>
<evidence type="ECO:0000256" key="5">
    <source>
        <dbReference type="SAM" id="Phobius"/>
    </source>
</evidence>
<dbReference type="InterPro" id="IPR036890">
    <property type="entry name" value="HATPase_C_sf"/>
</dbReference>
<keyword evidence="3" id="KW-0902">Two-component regulatory system</keyword>
<dbReference type="InterPro" id="IPR003594">
    <property type="entry name" value="HATPase_dom"/>
</dbReference>
<keyword evidence="4" id="KW-0175">Coiled coil</keyword>
<dbReference type="InterPro" id="IPR011712">
    <property type="entry name" value="Sig_transdc_His_kin_sub3_dim/P"/>
</dbReference>
<keyword evidence="2 8" id="KW-0418">Kinase</keyword>
<evidence type="ECO:0000256" key="1">
    <source>
        <dbReference type="ARBA" id="ARBA00022679"/>
    </source>
</evidence>
<accession>A0A6I4W9U6</accession>
<dbReference type="SUPFAM" id="SSF55874">
    <property type="entry name" value="ATPase domain of HSP90 chaperone/DNA topoisomerase II/histidine kinase"/>
    <property type="match status" value="1"/>
</dbReference>
<evidence type="ECO:0000256" key="4">
    <source>
        <dbReference type="SAM" id="Coils"/>
    </source>
</evidence>
<dbReference type="InterPro" id="IPR050482">
    <property type="entry name" value="Sensor_HK_TwoCompSys"/>
</dbReference>
<dbReference type="Pfam" id="PF02518">
    <property type="entry name" value="HATPase_c"/>
    <property type="match status" value="1"/>
</dbReference>
<feature type="transmembrane region" description="Helical" evidence="5">
    <location>
        <begin position="42"/>
        <end position="62"/>
    </location>
</feature>
<dbReference type="Pfam" id="PF07730">
    <property type="entry name" value="HisKA_3"/>
    <property type="match status" value="1"/>
</dbReference>
<feature type="domain" description="Histidine kinase/HSP90-like ATPase" evidence="6">
    <location>
        <begin position="282"/>
        <end position="352"/>
    </location>
</feature>
<keyword evidence="5" id="KW-1133">Transmembrane helix</keyword>
<dbReference type="PANTHER" id="PTHR24421:SF63">
    <property type="entry name" value="SENSOR HISTIDINE KINASE DESK"/>
    <property type="match status" value="1"/>
</dbReference>
<feature type="transmembrane region" description="Helical" evidence="5">
    <location>
        <begin position="69"/>
        <end position="85"/>
    </location>
</feature>
<dbReference type="GO" id="GO:0046983">
    <property type="term" value="F:protein dimerization activity"/>
    <property type="evidence" value="ECO:0007669"/>
    <property type="project" value="InterPro"/>
</dbReference>
<evidence type="ECO:0000259" key="6">
    <source>
        <dbReference type="Pfam" id="PF02518"/>
    </source>
</evidence>
<dbReference type="PANTHER" id="PTHR24421">
    <property type="entry name" value="NITRATE/NITRITE SENSOR PROTEIN NARX-RELATED"/>
    <property type="match status" value="1"/>
</dbReference>
<dbReference type="EMBL" id="WUTW01000002">
    <property type="protein sequence ID" value="MXQ65045.1"/>
    <property type="molecule type" value="Genomic_DNA"/>
</dbReference>
<feature type="transmembrane region" description="Helical" evidence="5">
    <location>
        <begin position="136"/>
        <end position="157"/>
    </location>
</feature>
<evidence type="ECO:0000313" key="9">
    <source>
        <dbReference type="Proteomes" id="UP000431901"/>
    </source>
</evidence>
<feature type="domain" description="Signal transduction histidine kinase subgroup 3 dimerisation and phosphoacceptor" evidence="7">
    <location>
        <begin position="177"/>
        <end position="243"/>
    </location>
</feature>
<dbReference type="GO" id="GO:0016020">
    <property type="term" value="C:membrane"/>
    <property type="evidence" value="ECO:0007669"/>
    <property type="project" value="InterPro"/>
</dbReference>
<evidence type="ECO:0000256" key="2">
    <source>
        <dbReference type="ARBA" id="ARBA00022777"/>
    </source>
</evidence>
<keyword evidence="5" id="KW-0472">Membrane</keyword>
<comment type="caution">
    <text evidence="8">The sequence shown here is derived from an EMBL/GenBank/DDBJ whole genome shotgun (WGS) entry which is preliminary data.</text>
</comment>
<organism evidence="8 9">
    <name type="scientific">Actinomadura rayongensis</name>
    <dbReference type="NCBI Taxonomy" id="1429076"/>
    <lineage>
        <taxon>Bacteria</taxon>
        <taxon>Bacillati</taxon>
        <taxon>Actinomycetota</taxon>
        <taxon>Actinomycetes</taxon>
        <taxon>Streptosporangiales</taxon>
        <taxon>Thermomonosporaceae</taxon>
        <taxon>Actinomadura</taxon>
    </lineage>
</organism>
<keyword evidence="9" id="KW-1185">Reference proteome</keyword>
<keyword evidence="1" id="KW-0808">Transferase</keyword>
<evidence type="ECO:0000256" key="3">
    <source>
        <dbReference type="ARBA" id="ARBA00023012"/>
    </source>
</evidence>
<dbReference type="Gene3D" id="1.20.5.1930">
    <property type="match status" value="1"/>
</dbReference>
<dbReference type="Gene3D" id="3.30.565.10">
    <property type="entry name" value="Histidine kinase-like ATPase, C-terminal domain"/>
    <property type="match status" value="1"/>
</dbReference>
<dbReference type="CDD" id="cd16917">
    <property type="entry name" value="HATPase_UhpB-NarQ-NarX-like"/>
    <property type="match status" value="1"/>
</dbReference>
<protein>
    <submittedName>
        <fullName evidence="8">Sensor histidine kinase</fullName>
    </submittedName>
</protein>
<evidence type="ECO:0000313" key="8">
    <source>
        <dbReference type="EMBL" id="MXQ65045.1"/>
    </source>
</evidence>
<gene>
    <name evidence="8" type="ORF">GQ466_13465</name>
</gene>
<feature type="transmembrane region" description="Helical" evidence="5">
    <location>
        <begin position="15"/>
        <end position="36"/>
    </location>
</feature>
<dbReference type="Proteomes" id="UP000431901">
    <property type="component" value="Unassembled WGS sequence"/>
</dbReference>
<sequence length="360" mass="37676">MDESASPWTRGRRRLLLSAGMFAYPAATAVGVAPYARGGGVVAGYGLAVAFAVCYPVAALAAARRAPRAFWALLGVLSALFLAELPFTHVYAFYVGAVVVAAAAAFAPRYAVVIVAAGVLGSLVVPWAVWRDDPGWFQAVLIVFTAAAVYAFTELAAANTALRAARAEVARLASEAERTRIARDLHDLLGHSLTVITVKSGLARRLAASDLDRAVREIAEVETLSRQTLTDVRAAVSGYRQVTLAGELARGRELLRAAGIAADLPASVDVVDAAHRELFGWVVREGLTNVVRHARASHCTITLSATHIEIRDNGPGATAAPSGSGLAGLRERVAAVGGRIEVGPARPRGWRLCVSVGGGE</sequence>
<evidence type="ECO:0000259" key="7">
    <source>
        <dbReference type="Pfam" id="PF07730"/>
    </source>
</evidence>
<name>A0A6I4W9U6_9ACTN</name>
<proteinExistence type="predicted"/>
<feature type="transmembrane region" description="Helical" evidence="5">
    <location>
        <begin position="112"/>
        <end position="130"/>
    </location>
</feature>
<dbReference type="GO" id="GO:0000155">
    <property type="term" value="F:phosphorelay sensor kinase activity"/>
    <property type="evidence" value="ECO:0007669"/>
    <property type="project" value="InterPro"/>
</dbReference>
<dbReference type="OrthoDB" id="5241784at2"/>
<dbReference type="RefSeq" id="WP_161103192.1">
    <property type="nucleotide sequence ID" value="NZ_JBHLYI010000001.1"/>
</dbReference>
<dbReference type="AlphaFoldDB" id="A0A6I4W9U6"/>
<feature type="coiled-coil region" evidence="4">
    <location>
        <begin position="155"/>
        <end position="182"/>
    </location>
</feature>
<keyword evidence="5" id="KW-0812">Transmembrane</keyword>